<keyword evidence="2" id="KW-0472">Membrane</keyword>
<comment type="caution">
    <text evidence="3">The sequence shown here is derived from an EMBL/GenBank/DDBJ whole genome shotgun (WGS) entry which is preliminary data.</text>
</comment>
<feature type="compositionally biased region" description="Pro residues" evidence="1">
    <location>
        <begin position="1"/>
        <end position="11"/>
    </location>
</feature>
<name>A0AAN7TCX0_9PEZI</name>
<keyword evidence="2" id="KW-0812">Transmembrane</keyword>
<feature type="region of interest" description="Disordered" evidence="1">
    <location>
        <begin position="40"/>
        <end position="59"/>
    </location>
</feature>
<dbReference type="EMBL" id="JAVRRL010000063">
    <property type="protein sequence ID" value="KAK5109515.1"/>
    <property type="molecule type" value="Genomic_DNA"/>
</dbReference>
<organism evidence="3 4">
    <name type="scientific">Meristemomyces frigidus</name>
    <dbReference type="NCBI Taxonomy" id="1508187"/>
    <lineage>
        <taxon>Eukaryota</taxon>
        <taxon>Fungi</taxon>
        <taxon>Dikarya</taxon>
        <taxon>Ascomycota</taxon>
        <taxon>Pezizomycotina</taxon>
        <taxon>Dothideomycetes</taxon>
        <taxon>Dothideomycetidae</taxon>
        <taxon>Mycosphaerellales</taxon>
        <taxon>Teratosphaeriaceae</taxon>
        <taxon>Meristemomyces</taxon>
    </lineage>
</organism>
<dbReference type="AlphaFoldDB" id="A0AAN7TCX0"/>
<sequence>MSNLPDRPPPAYTANRNSVPFNNDDIEPLPLYSRTEPLFPHHETGLKQSPPDIRGPTFSEAGGPSEYIIDLEAQASQAQAQRNLIVPPRPRGHRQYSDRCGCMWIFTLLGLIIGAPIAVVVAVHIFGIL</sequence>
<evidence type="ECO:0000256" key="1">
    <source>
        <dbReference type="SAM" id="MobiDB-lite"/>
    </source>
</evidence>
<dbReference type="Proteomes" id="UP001310890">
    <property type="component" value="Unassembled WGS sequence"/>
</dbReference>
<keyword evidence="2" id="KW-1133">Transmembrane helix</keyword>
<evidence type="ECO:0000313" key="3">
    <source>
        <dbReference type="EMBL" id="KAK5109515.1"/>
    </source>
</evidence>
<feature type="transmembrane region" description="Helical" evidence="2">
    <location>
        <begin position="101"/>
        <end position="126"/>
    </location>
</feature>
<evidence type="ECO:0000256" key="2">
    <source>
        <dbReference type="SAM" id="Phobius"/>
    </source>
</evidence>
<accession>A0AAN7TCX0</accession>
<evidence type="ECO:0000313" key="4">
    <source>
        <dbReference type="Proteomes" id="UP001310890"/>
    </source>
</evidence>
<gene>
    <name evidence="3" type="ORF">LTR62_006967</name>
</gene>
<proteinExistence type="predicted"/>
<feature type="region of interest" description="Disordered" evidence="1">
    <location>
        <begin position="1"/>
        <end position="26"/>
    </location>
</feature>
<reference evidence="3" key="1">
    <citation type="submission" date="2023-08" db="EMBL/GenBank/DDBJ databases">
        <title>Black Yeasts Isolated from many extreme environments.</title>
        <authorList>
            <person name="Coleine C."/>
            <person name="Stajich J.E."/>
            <person name="Selbmann L."/>
        </authorList>
    </citation>
    <scope>NUCLEOTIDE SEQUENCE</scope>
    <source>
        <strain evidence="3">CCFEE 5401</strain>
    </source>
</reference>
<protein>
    <submittedName>
        <fullName evidence="3">Uncharacterized protein</fullName>
    </submittedName>
</protein>